<feature type="domain" description="SGNH hydrolase-type esterase" evidence="1">
    <location>
        <begin position="45"/>
        <end position="217"/>
    </location>
</feature>
<keyword evidence="3" id="KW-1185">Reference proteome</keyword>
<organism evidence="2 3">
    <name type="scientific">Gluconacetobacter entanii</name>
    <dbReference type="NCBI Taxonomy" id="108528"/>
    <lineage>
        <taxon>Bacteria</taxon>
        <taxon>Pseudomonadati</taxon>
        <taxon>Pseudomonadota</taxon>
        <taxon>Alphaproteobacteria</taxon>
        <taxon>Acetobacterales</taxon>
        <taxon>Acetobacteraceae</taxon>
        <taxon>Gluconacetobacter</taxon>
    </lineage>
</organism>
<dbReference type="EMBL" id="JANGSQ010000108">
    <property type="protein sequence ID" value="MCW4591552.1"/>
    <property type="molecule type" value="Genomic_DNA"/>
</dbReference>
<dbReference type="InterPro" id="IPR036514">
    <property type="entry name" value="SGNH_hydro_sf"/>
</dbReference>
<dbReference type="InterPro" id="IPR013830">
    <property type="entry name" value="SGNH_hydro"/>
</dbReference>
<evidence type="ECO:0000313" key="3">
    <source>
        <dbReference type="Proteomes" id="UP001526337"/>
    </source>
</evidence>
<evidence type="ECO:0000259" key="1">
    <source>
        <dbReference type="Pfam" id="PF13472"/>
    </source>
</evidence>
<gene>
    <name evidence="2" type="ORF">NO263_13275</name>
</gene>
<dbReference type="Proteomes" id="UP001526337">
    <property type="component" value="Unassembled WGS sequence"/>
</dbReference>
<comment type="caution">
    <text evidence="2">The sequence shown here is derived from an EMBL/GenBank/DDBJ whole genome shotgun (WGS) entry which is preliminary data.</text>
</comment>
<dbReference type="Pfam" id="PF13472">
    <property type="entry name" value="Lipase_GDSL_2"/>
    <property type="match status" value="1"/>
</dbReference>
<sequence length="255" mass="29329">MPILQEHDVNPAIRAVPRMEVAWWRERFWHKQRHIRHDISDLVWFGDSITHNWERRGPPAWQDFAPVWQAYYGDRRALNLGFRGDDTRNLLWRMEHGELEFRRAPRVFVVLIGVNNLGHLRQCAGQAAGGIRRIVERIHRTFPDSAILLPGILPSLRSAWVTSQTLTLNRMLRAFAAVRGRWLHYVDLAGCLQTDGRVDADLFMDPLLSPPALPLHPIAMAQARIARCLEPLICGLLGDYPHHFPSRPAAYWGAP</sequence>
<proteinExistence type="predicted"/>
<dbReference type="Gene3D" id="3.40.50.1110">
    <property type="entry name" value="SGNH hydrolase"/>
    <property type="match status" value="1"/>
</dbReference>
<reference evidence="2 3" key="1">
    <citation type="submission" date="2022-07" db="EMBL/GenBank/DDBJ databases">
        <title>Genome stability of Gluconacetobacter entanii AV429.</title>
        <authorList>
            <person name="Trcek J."/>
            <person name="Cepec E."/>
        </authorList>
    </citation>
    <scope>NUCLEOTIDE SEQUENCE [LARGE SCALE GENOMIC DNA]</scope>
    <source>
        <strain evidence="2 3">AV429_2022</strain>
    </source>
</reference>
<protein>
    <submittedName>
        <fullName evidence="2">GDSL-type esterase/lipase family protein</fullName>
    </submittedName>
</protein>
<dbReference type="RefSeq" id="WP_265176117.1">
    <property type="nucleotide sequence ID" value="NZ_JABJWD010000073.1"/>
</dbReference>
<dbReference type="SUPFAM" id="SSF52266">
    <property type="entry name" value="SGNH hydrolase"/>
    <property type="match status" value="1"/>
</dbReference>
<name>A0ABT3K7Z4_9PROT</name>
<evidence type="ECO:0000313" key="2">
    <source>
        <dbReference type="EMBL" id="MCW4591552.1"/>
    </source>
</evidence>
<accession>A0ABT3K7Z4</accession>